<gene>
    <name evidence="7" type="ORF">Ddye_011919</name>
</gene>
<comment type="caution">
    <text evidence="7">The sequence shown here is derived from an EMBL/GenBank/DDBJ whole genome shotgun (WGS) entry which is preliminary data.</text>
</comment>
<dbReference type="InterPro" id="IPR006564">
    <property type="entry name" value="Znf_PMZ"/>
</dbReference>
<evidence type="ECO:0000256" key="4">
    <source>
        <dbReference type="PROSITE-ProRule" id="PRU00047"/>
    </source>
</evidence>
<keyword evidence="8" id="KW-1185">Reference proteome</keyword>
<evidence type="ECO:0000256" key="2">
    <source>
        <dbReference type="ARBA" id="ARBA00022771"/>
    </source>
</evidence>
<evidence type="ECO:0000313" key="7">
    <source>
        <dbReference type="EMBL" id="KAK2652063.1"/>
    </source>
</evidence>
<keyword evidence="1" id="KW-0479">Metal-binding</keyword>
<protein>
    <recommendedName>
        <fullName evidence="9">CCHC-type domain-containing protein</fullName>
    </recommendedName>
</protein>
<feature type="domain" description="SWIM-type" evidence="6">
    <location>
        <begin position="42"/>
        <end position="74"/>
    </location>
</feature>
<dbReference type="GO" id="GO:0008270">
    <property type="term" value="F:zinc ion binding"/>
    <property type="evidence" value="ECO:0007669"/>
    <property type="project" value="UniProtKB-KW"/>
</dbReference>
<keyword evidence="3" id="KW-0862">Zinc</keyword>
<evidence type="ECO:0000256" key="1">
    <source>
        <dbReference type="ARBA" id="ARBA00022723"/>
    </source>
</evidence>
<dbReference type="GO" id="GO:0003676">
    <property type="term" value="F:nucleic acid binding"/>
    <property type="evidence" value="ECO:0007669"/>
    <property type="project" value="InterPro"/>
</dbReference>
<reference evidence="7" key="1">
    <citation type="journal article" date="2023" name="Plant J.">
        <title>Genome sequences and population genomics provide insights into the demographic history, inbreeding, and mutation load of two 'living fossil' tree species of Dipteronia.</title>
        <authorList>
            <person name="Feng Y."/>
            <person name="Comes H.P."/>
            <person name="Chen J."/>
            <person name="Zhu S."/>
            <person name="Lu R."/>
            <person name="Zhang X."/>
            <person name="Li P."/>
            <person name="Qiu J."/>
            <person name="Olsen K.M."/>
            <person name="Qiu Y."/>
        </authorList>
    </citation>
    <scope>NUCLEOTIDE SEQUENCE</scope>
    <source>
        <strain evidence="7">KIB01</strain>
    </source>
</reference>
<evidence type="ECO:0000259" key="5">
    <source>
        <dbReference type="PROSITE" id="PS50158"/>
    </source>
</evidence>
<dbReference type="SMART" id="SM00575">
    <property type="entry name" value="ZnF_PMZ"/>
    <property type="match status" value="1"/>
</dbReference>
<proteinExistence type="predicted"/>
<dbReference type="InterPro" id="IPR001878">
    <property type="entry name" value="Znf_CCHC"/>
</dbReference>
<sequence>MRHQLIDVAHLVILKHVDKCGYMTINLFDWNMFSVKRPSKQWTVDLDRKTCTCNKFQMDMFPCSQTLAAARDRNLDFTTLCADYYKRQTLIDAYSIPIMHVGHLSSWVVPADIADRVVLNPLSKRQAGRLRGGRHVSSSERTTTQSCRRCGQSGHNSRRCSNPSLINNCPS</sequence>
<evidence type="ECO:0008006" key="9">
    <source>
        <dbReference type="Google" id="ProtNLM"/>
    </source>
</evidence>
<dbReference type="AlphaFoldDB" id="A0AAE0CIS9"/>
<evidence type="ECO:0000256" key="3">
    <source>
        <dbReference type="ARBA" id="ARBA00022833"/>
    </source>
</evidence>
<evidence type="ECO:0000259" key="6">
    <source>
        <dbReference type="PROSITE" id="PS50966"/>
    </source>
</evidence>
<keyword evidence="2 4" id="KW-0863">Zinc-finger</keyword>
<organism evidence="7 8">
    <name type="scientific">Dipteronia dyeriana</name>
    <dbReference type="NCBI Taxonomy" id="168575"/>
    <lineage>
        <taxon>Eukaryota</taxon>
        <taxon>Viridiplantae</taxon>
        <taxon>Streptophyta</taxon>
        <taxon>Embryophyta</taxon>
        <taxon>Tracheophyta</taxon>
        <taxon>Spermatophyta</taxon>
        <taxon>Magnoliopsida</taxon>
        <taxon>eudicotyledons</taxon>
        <taxon>Gunneridae</taxon>
        <taxon>Pentapetalae</taxon>
        <taxon>rosids</taxon>
        <taxon>malvids</taxon>
        <taxon>Sapindales</taxon>
        <taxon>Sapindaceae</taxon>
        <taxon>Hippocastanoideae</taxon>
        <taxon>Acereae</taxon>
        <taxon>Dipteronia</taxon>
    </lineage>
</organism>
<evidence type="ECO:0000313" key="8">
    <source>
        <dbReference type="Proteomes" id="UP001280121"/>
    </source>
</evidence>
<name>A0AAE0CIS9_9ROSI</name>
<dbReference type="PROSITE" id="PS50158">
    <property type="entry name" value="ZF_CCHC"/>
    <property type="match status" value="1"/>
</dbReference>
<accession>A0AAE0CIS9</accession>
<dbReference type="Proteomes" id="UP001280121">
    <property type="component" value="Unassembled WGS sequence"/>
</dbReference>
<dbReference type="EMBL" id="JANJYI010000004">
    <property type="protein sequence ID" value="KAK2652063.1"/>
    <property type="molecule type" value="Genomic_DNA"/>
</dbReference>
<dbReference type="Pfam" id="PF04434">
    <property type="entry name" value="SWIM"/>
    <property type="match status" value="1"/>
</dbReference>
<dbReference type="PROSITE" id="PS50966">
    <property type="entry name" value="ZF_SWIM"/>
    <property type="match status" value="1"/>
</dbReference>
<feature type="domain" description="CCHC-type" evidence="5">
    <location>
        <begin position="147"/>
        <end position="162"/>
    </location>
</feature>
<dbReference type="InterPro" id="IPR007527">
    <property type="entry name" value="Znf_SWIM"/>
</dbReference>